<organism evidence="2 3">
    <name type="scientific">Stenotrophomonas sepilia</name>
    <dbReference type="NCBI Taxonomy" id="2860290"/>
    <lineage>
        <taxon>Bacteria</taxon>
        <taxon>Pseudomonadati</taxon>
        <taxon>Pseudomonadota</taxon>
        <taxon>Gammaproteobacteria</taxon>
        <taxon>Lysobacterales</taxon>
        <taxon>Lysobacteraceae</taxon>
        <taxon>Stenotrophomonas</taxon>
        <taxon>Stenotrophomonas maltophilia group</taxon>
    </lineage>
</organism>
<dbReference type="RefSeq" id="WP_240431542.1">
    <property type="nucleotide sequence ID" value="NZ_BTRJ01000011.1"/>
</dbReference>
<gene>
    <name evidence="2" type="ORF">STENOSP10_14220</name>
</gene>
<dbReference type="Proteomes" id="UP001306668">
    <property type="component" value="Unassembled WGS sequence"/>
</dbReference>
<protein>
    <recommendedName>
        <fullName evidence="4">Type VI secretion protein</fullName>
    </recommendedName>
</protein>
<proteinExistence type="predicted"/>
<dbReference type="EMBL" id="BTRJ01000011">
    <property type="protein sequence ID" value="GMR27203.1"/>
    <property type="molecule type" value="Genomic_DNA"/>
</dbReference>
<sequence>MTSQAMQQGGMGLILTTLILTSPPMAAMFFQGTLGSFMAYSQIGGSPAAQPGPQGQPPGSTGGSSYKPNAPSNNQAFEAPAQSSMPRFSGATDAPAQAGQRGNAPAVNV</sequence>
<feature type="region of interest" description="Disordered" evidence="1">
    <location>
        <begin position="41"/>
        <end position="109"/>
    </location>
</feature>
<evidence type="ECO:0008006" key="4">
    <source>
        <dbReference type="Google" id="ProtNLM"/>
    </source>
</evidence>
<evidence type="ECO:0000256" key="1">
    <source>
        <dbReference type="SAM" id="MobiDB-lite"/>
    </source>
</evidence>
<name>A0ABQ6QBS8_9GAMM</name>
<accession>A0ABQ6QBS8</accession>
<feature type="compositionally biased region" description="Low complexity" evidence="1">
    <location>
        <begin position="44"/>
        <end position="65"/>
    </location>
</feature>
<evidence type="ECO:0000313" key="2">
    <source>
        <dbReference type="EMBL" id="GMR27203.1"/>
    </source>
</evidence>
<reference evidence="3" key="1">
    <citation type="submission" date="2023-07" db="EMBL/GenBank/DDBJ databases">
        <title>Genome sequence of Stenotrophomonas sp. Alg010 isolated from Sargassum waste.</title>
        <authorList>
            <person name="Mohapatra"/>
            <person name="B.R."/>
        </authorList>
    </citation>
    <scope>NUCLEOTIDE SEQUENCE [LARGE SCALE GENOMIC DNA]</scope>
    <source>
        <strain evidence="3">Alg010</strain>
    </source>
</reference>
<feature type="compositionally biased region" description="Polar residues" evidence="1">
    <location>
        <begin position="66"/>
        <end position="86"/>
    </location>
</feature>
<comment type="caution">
    <text evidence="2">The sequence shown here is derived from an EMBL/GenBank/DDBJ whole genome shotgun (WGS) entry which is preliminary data.</text>
</comment>
<keyword evidence="3" id="KW-1185">Reference proteome</keyword>
<evidence type="ECO:0000313" key="3">
    <source>
        <dbReference type="Proteomes" id="UP001306668"/>
    </source>
</evidence>